<dbReference type="Proteomes" id="UP001199795">
    <property type="component" value="Unassembled WGS sequence"/>
</dbReference>
<sequence>MKQIYIFSLLSILFLYNIGAQTLFDWESTNGTTDNGTSITQTVNGITATFTVSSNNPFYASGGLGNTTGRSVAADDSNTDSWVNIAFSQAINISSLIAYDGDSFADSATWTFTPTGGTNSVVNQVMPDAGTTVTLNWTGVTNIRVTSDFAGGLDWFVLDNISSDFTLSSPELEFKDSQVKLFPNPTIDYIQFKNITKAEKYVIYNIIGKEISNGTINVDGEIDVQSYVNGLYFLKRENGGTIKFIKE</sequence>
<comment type="caution">
    <text evidence="3">The sequence shown here is derived from an EMBL/GenBank/DDBJ whole genome shotgun (WGS) entry which is preliminary data.</text>
</comment>
<evidence type="ECO:0000313" key="3">
    <source>
        <dbReference type="EMBL" id="MCF7569304.1"/>
    </source>
</evidence>
<accession>A0AAE3JMG2</accession>
<dbReference type="RefSeq" id="WP_237240631.1">
    <property type="nucleotide sequence ID" value="NZ_JAKKDU010000017.1"/>
</dbReference>
<reference evidence="3" key="1">
    <citation type="submission" date="2022-01" db="EMBL/GenBank/DDBJ databases">
        <title>Draft genome sequence of Sabulilitoribacter arenilitoris KCTC 52401.</title>
        <authorList>
            <person name="Oh J.-S."/>
        </authorList>
    </citation>
    <scope>NUCLEOTIDE SEQUENCE</scope>
    <source>
        <strain evidence="3">HMF6543</strain>
    </source>
</reference>
<dbReference type="Pfam" id="PF18962">
    <property type="entry name" value="Por_Secre_tail"/>
    <property type="match status" value="1"/>
</dbReference>
<dbReference type="NCBIfam" id="TIGR04183">
    <property type="entry name" value="Por_Secre_tail"/>
    <property type="match status" value="1"/>
</dbReference>
<keyword evidence="1" id="KW-0732">Signal</keyword>
<dbReference type="AlphaFoldDB" id="A0AAE3JMG2"/>
<evidence type="ECO:0000313" key="4">
    <source>
        <dbReference type="Proteomes" id="UP001199795"/>
    </source>
</evidence>
<evidence type="ECO:0000256" key="1">
    <source>
        <dbReference type="ARBA" id="ARBA00022729"/>
    </source>
</evidence>
<dbReference type="InterPro" id="IPR026444">
    <property type="entry name" value="Secre_tail"/>
</dbReference>
<organism evidence="3 4">
    <name type="scientific">Wocania arenilitoris</name>
    <dbReference type="NCBI Taxonomy" id="2044858"/>
    <lineage>
        <taxon>Bacteria</taxon>
        <taxon>Pseudomonadati</taxon>
        <taxon>Bacteroidota</taxon>
        <taxon>Flavobacteriia</taxon>
        <taxon>Flavobacteriales</taxon>
        <taxon>Flavobacteriaceae</taxon>
        <taxon>Wocania</taxon>
    </lineage>
</organism>
<proteinExistence type="predicted"/>
<evidence type="ECO:0000259" key="2">
    <source>
        <dbReference type="Pfam" id="PF18962"/>
    </source>
</evidence>
<protein>
    <submittedName>
        <fullName evidence="3">T9SS type A sorting domain-containing protein</fullName>
    </submittedName>
</protein>
<feature type="domain" description="Secretion system C-terminal sorting" evidence="2">
    <location>
        <begin position="181"/>
        <end position="241"/>
    </location>
</feature>
<name>A0AAE3JMG2_9FLAO</name>
<gene>
    <name evidence="3" type="ORF">L3X37_13185</name>
</gene>
<keyword evidence="4" id="KW-1185">Reference proteome</keyword>
<dbReference type="EMBL" id="JAKKDU010000017">
    <property type="protein sequence ID" value="MCF7569304.1"/>
    <property type="molecule type" value="Genomic_DNA"/>
</dbReference>